<dbReference type="Proteomes" id="UP001642260">
    <property type="component" value="Unassembled WGS sequence"/>
</dbReference>
<evidence type="ECO:0000256" key="2">
    <source>
        <dbReference type="ARBA" id="ARBA00022771"/>
    </source>
</evidence>
<organism evidence="5 6">
    <name type="scientific">Eruca vesicaria subsp. sativa</name>
    <name type="common">Garden rocket</name>
    <name type="synonym">Eruca sativa</name>
    <dbReference type="NCBI Taxonomy" id="29727"/>
    <lineage>
        <taxon>Eukaryota</taxon>
        <taxon>Viridiplantae</taxon>
        <taxon>Streptophyta</taxon>
        <taxon>Embryophyta</taxon>
        <taxon>Tracheophyta</taxon>
        <taxon>Spermatophyta</taxon>
        <taxon>Magnoliopsida</taxon>
        <taxon>eudicotyledons</taxon>
        <taxon>Gunneridae</taxon>
        <taxon>Pentapetalae</taxon>
        <taxon>rosids</taxon>
        <taxon>malvids</taxon>
        <taxon>Brassicales</taxon>
        <taxon>Brassicaceae</taxon>
        <taxon>Brassiceae</taxon>
        <taxon>Eruca</taxon>
    </lineage>
</organism>
<keyword evidence="3" id="KW-0862">Zinc</keyword>
<evidence type="ECO:0000313" key="5">
    <source>
        <dbReference type="EMBL" id="CAH8389613.1"/>
    </source>
</evidence>
<evidence type="ECO:0008006" key="7">
    <source>
        <dbReference type="Google" id="ProtNLM"/>
    </source>
</evidence>
<name>A0ABC8M1X9_ERUVS</name>
<evidence type="ECO:0000313" key="6">
    <source>
        <dbReference type="Proteomes" id="UP001642260"/>
    </source>
</evidence>
<dbReference type="GO" id="GO:0008270">
    <property type="term" value="F:zinc ion binding"/>
    <property type="evidence" value="ECO:0007669"/>
    <property type="project" value="UniProtKB-KW"/>
</dbReference>
<feature type="compositionally biased region" description="Basic residues" evidence="4">
    <location>
        <begin position="171"/>
        <end position="181"/>
    </location>
</feature>
<accession>A0ABC8M1X9</accession>
<keyword evidence="1" id="KW-0479">Metal-binding</keyword>
<feature type="compositionally biased region" description="Polar residues" evidence="4">
    <location>
        <begin position="187"/>
        <end position="207"/>
    </location>
</feature>
<keyword evidence="6" id="KW-1185">Reference proteome</keyword>
<evidence type="ECO:0000256" key="3">
    <source>
        <dbReference type="ARBA" id="ARBA00022833"/>
    </source>
</evidence>
<protein>
    <recommendedName>
        <fullName evidence="7">Zinc finger PHD-type domain-containing protein</fullName>
    </recommendedName>
</protein>
<dbReference type="SUPFAM" id="SSF57903">
    <property type="entry name" value="FYVE/PHD zinc finger"/>
    <property type="match status" value="1"/>
</dbReference>
<dbReference type="InterPro" id="IPR013083">
    <property type="entry name" value="Znf_RING/FYVE/PHD"/>
</dbReference>
<gene>
    <name evidence="5" type="ORF">ERUC_LOCUS42096</name>
</gene>
<feature type="region of interest" description="Disordered" evidence="4">
    <location>
        <begin position="1"/>
        <end position="20"/>
    </location>
</feature>
<sequence>MERRSENKNQSKSSYLSSKKGIQESREEPCEVCGSVGIAGLMMICFKCRHTREHTYCAKAFLPSVPDIWLCEACWFPSRVFFISNVAEDLMDLETTVADPKNTNNSRVDDHGAAKLRTNDMEDVVVATRDSSCEISANVNSVMHLPSQPLVKETLSSHNKEQQHQPTQAFPKKRRTIRVMGKHLSQSHDQTLISPLDQSLTGVPHQSENQEHVS</sequence>
<dbReference type="Gene3D" id="3.30.40.10">
    <property type="entry name" value="Zinc/RING finger domain, C3HC4 (zinc finger)"/>
    <property type="match status" value="1"/>
</dbReference>
<dbReference type="EMBL" id="CAKOAT010847376">
    <property type="protein sequence ID" value="CAH8389613.1"/>
    <property type="molecule type" value="Genomic_DNA"/>
</dbReference>
<dbReference type="AlphaFoldDB" id="A0ABC8M1X9"/>
<dbReference type="InterPro" id="IPR011011">
    <property type="entry name" value="Znf_FYVE_PHD"/>
</dbReference>
<proteinExistence type="predicted"/>
<evidence type="ECO:0000256" key="1">
    <source>
        <dbReference type="ARBA" id="ARBA00022723"/>
    </source>
</evidence>
<evidence type="ECO:0000256" key="4">
    <source>
        <dbReference type="SAM" id="MobiDB-lite"/>
    </source>
</evidence>
<feature type="region of interest" description="Disordered" evidence="4">
    <location>
        <begin position="154"/>
        <end position="214"/>
    </location>
</feature>
<reference evidence="5 6" key="1">
    <citation type="submission" date="2022-03" db="EMBL/GenBank/DDBJ databases">
        <authorList>
            <person name="Macdonald S."/>
            <person name="Ahmed S."/>
            <person name="Newling K."/>
        </authorList>
    </citation>
    <scope>NUCLEOTIDE SEQUENCE [LARGE SCALE GENOMIC DNA]</scope>
</reference>
<comment type="caution">
    <text evidence="5">The sequence shown here is derived from an EMBL/GenBank/DDBJ whole genome shotgun (WGS) entry which is preliminary data.</text>
</comment>
<keyword evidence="2" id="KW-0863">Zinc-finger</keyword>